<evidence type="ECO:0000256" key="2">
    <source>
        <dbReference type="SAM" id="Phobius"/>
    </source>
</evidence>
<feature type="region of interest" description="Disordered" evidence="1">
    <location>
        <begin position="1"/>
        <end position="79"/>
    </location>
</feature>
<proteinExistence type="predicted"/>
<gene>
    <name evidence="3" type="ORF">hbim_02331</name>
</gene>
<feature type="compositionally biased region" description="Polar residues" evidence="1">
    <location>
        <begin position="132"/>
        <end position="144"/>
    </location>
</feature>
<feature type="region of interest" description="Disordered" evidence="1">
    <location>
        <begin position="113"/>
        <end position="145"/>
    </location>
</feature>
<feature type="transmembrane region" description="Helical" evidence="2">
    <location>
        <begin position="88"/>
        <end position="110"/>
    </location>
</feature>
<keyword evidence="2" id="KW-0472">Membrane</keyword>
<keyword evidence="2" id="KW-1133">Transmembrane helix</keyword>
<name>A0AAI8TTR8_MYCME</name>
<reference evidence="3" key="1">
    <citation type="submission" date="2023-03" db="EMBL/GenBank/DDBJ databases">
        <title>Draft genome sequence of a Mycolicibacterium mageritense strain H4_3_1 isolated from a hybrid biological-inorganic system reactor.</title>
        <authorList>
            <person name="Feng X."/>
            <person name="Kazama D."/>
            <person name="Sato K."/>
            <person name="Kobayashi H."/>
        </authorList>
    </citation>
    <scope>NUCLEOTIDE SEQUENCE</scope>
    <source>
        <strain evidence="3">H4_3_1</strain>
    </source>
</reference>
<feature type="compositionally biased region" description="Pro residues" evidence="1">
    <location>
        <begin position="62"/>
        <end position="79"/>
    </location>
</feature>
<dbReference type="AlphaFoldDB" id="A0AAI8TTR8"/>
<dbReference type="Proteomes" id="UP001241092">
    <property type="component" value="Chromosome"/>
</dbReference>
<dbReference type="EMBL" id="AP027452">
    <property type="protein sequence ID" value="BDY28397.1"/>
    <property type="molecule type" value="Genomic_DNA"/>
</dbReference>
<feature type="compositionally biased region" description="Pro residues" evidence="1">
    <location>
        <begin position="1"/>
        <end position="31"/>
    </location>
</feature>
<sequence length="419" mass="44325">MSLPPPPPPPGNGPRPPAPGNGPRPSPPPSGDPFQSPQSGQPPYVNAPTGYAGHQSGYAPQPEAPMPWQQPHPMPAPVPPKRSNKWKWVLGALALLVVIGVTVAVTVTVLGRGDKEADGSPPSAAPVKDNGGNKSNSDIASANDTGPVAVITEDPTCAAQRPIFTTLAAQAQNGWDKRDSSIPAAEWTPEVRAQYEAMGQSLRSTGDQLVPLTKLTPHRVMRELYEQYIAYSRAYVDSIATYVPADNDLVRTANSIGSAIGNICTAIEYGSAPARAPLVPALAAPANIAPIGNPAEPMRFLTRPNAICKEWQPALSQFDQETSAWLAIPSDIAATQWTPEQKAITESAAAAMSKLADVQQELGARSENDTLRDIAELVAQYRRAYVVAVPSYTPADNYLSTVAIKLGDIITSACEAIVE</sequence>
<evidence type="ECO:0000313" key="3">
    <source>
        <dbReference type="EMBL" id="BDY28397.1"/>
    </source>
</evidence>
<organism evidence="3 4">
    <name type="scientific">Mycolicibacterium mageritense</name>
    <name type="common">Mycobacterium mageritense</name>
    <dbReference type="NCBI Taxonomy" id="53462"/>
    <lineage>
        <taxon>Bacteria</taxon>
        <taxon>Bacillati</taxon>
        <taxon>Actinomycetota</taxon>
        <taxon>Actinomycetes</taxon>
        <taxon>Mycobacteriales</taxon>
        <taxon>Mycobacteriaceae</taxon>
        <taxon>Mycolicibacterium</taxon>
    </lineage>
</organism>
<evidence type="ECO:0000313" key="4">
    <source>
        <dbReference type="Proteomes" id="UP001241092"/>
    </source>
</evidence>
<accession>A0AAI8TTR8</accession>
<keyword evidence="2" id="KW-0812">Transmembrane</keyword>
<feature type="compositionally biased region" description="Low complexity" evidence="1">
    <location>
        <begin position="32"/>
        <end position="43"/>
    </location>
</feature>
<protein>
    <submittedName>
        <fullName evidence="3">Uncharacterized protein</fullName>
    </submittedName>
</protein>
<evidence type="ECO:0000256" key="1">
    <source>
        <dbReference type="SAM" id="MobiDB-lite"/>
    </source>
</evidence>